<accession>S7QKG3</accession>
<reference evidence="2 3" key="1">
    <citation type="journal article" date="2012" name="Science">
        <title>The Paleozoic origin of enzymatic lignin decomposition reconstructed from 31 fungal genomes.</title>
        <authorList>
            <person name="Floudas D."/>
            <person name="Binder M."/>
            <person name="Riley R."/>
            <person name="Barry K."/>
            <person name="Blanchette R.A."/>
            <person name="Henrissat B."/>
            <person name="Martinez A.T."/>
            <person name="Otillar R."/>
            <person name="Spatafora J.W."/>
            <person name="Yadav J.S."/>
            <person name="Aerts A."/>
            <person name="Benoit I."/>
            <person name="Boyd A."/>
            <person name="Carlson A."/>
            <person name="Copeland A."/>
            <person name="Coutinho P.M."/>
            <person name="de Vries R.P."/>
            <person name="Ferreira P."/>
            <person name="Findley K."/>
            <person name="Foster B."/>
            <person name="Gaskell J."/>
            <person name="Glotzer D."/>
            <person name="Gorecki P."/>
            <person name="Heitman J."/>
            <person name="Hesse C."/>
            <person name="Hori C."/>
            <person name="Igarashi K."/>
            <person name="Jurgens J.A."/>
            <person name="Kallen N."/>
            <person name="Kersten P."/>
            <person name="Kohler A."/>
            <person name="Kuees U."/>
            <person name="Kumar T.K.A."/>
            <person name="Kuo A."/>
            <person name="LaButti K."/>
            <person name="Larrondo L.F."/>
            <person name="Lindquist E."/>
            <person name="Ling A."/>
            <person name="Lombard V."/>
            <person name="Lucas S."/>
            <person name="Lundell T."/>
            <person name="Martin R."/>
            <person name="McLaughlin D.J."/>
            <person name="Morgenstern I."/>
            <person name="Morin E."/>
            <person name="Murat C."/>
            <person name="Nagy L.G."/>
            <person name="Nolan M."/>
            <person name="Ohm R.A."/>
            <person name="Patyshakuliyeva A."/>
            <person name="Rokas A."/>
            <person name="Ruiz-Duenas F.J."/>
            <person name="Sabat G."/>
            <person name="Salamov A."/>
            <person name="Samejima M."/>
            <person name="Schmutz J."/>
            <person name="Slot J.C."/>
            <person name="St John F."/>
            <person name="Stenlid J."/>
            <person name="Sun H."/>
            <person name="Sun S."/>
            <person name="Syed K."/>
            <person name="Tsang A."/>
            <person name="Wiebenga A."/>
            <person name="Young D."/>
            <person name="Pisabarro A."/>
            <person name="Eastwood D.C."/>
            <person name="Martin F."/>
            <person name="Cullen D."/>
            <person name="Grigoriev I.V."/>
            <person name="Hibbett D.S."/>
        </authorList>
    </citation>
    <scope>NUCLEOTIDE SEQUENCE [LARGE SCALE GENOMIC DNA]</scope>
    <source>
        <strain evidence="2 3">ATCC 11539</strain>
    </source>
</reference>
<dbReference type="InterPro" id="IPR059179">
    <property type="entry name" value="MLKL-like_MCAfunc"/>
</dbReference>
<dbReference type="KEGG" id="gtr:GLOTRDRAFT_126028"/>
<dbReference type="Gene3D" id="1.25.40.10">
    <property type="entry name" value="Tetratricopeptide repeat domain"/>
    <property type="match status" value="1"/>
</dbReference>
<evidence type="ECO:0000313" key="2">
    <source>
        <dbReference type="EMBL" id="EPQ59733.1"/>
    </source>
</evidence>
<dbReference type="OMA" id="CHEASDI"/>
<dbReference type="Proteomes" id="UP000030669">
    <property type="component" value="Unassembled WGS sequence"/>
</dbReference>
<dbReference type="eggNOG" id="KOG1399">
    <property type="taxonomic scope" value="Eukaryota"/>
</dbReference>
<dbReference type="Pfam" id="PF13424">
    <property type="entry name" value="TPR_12"/>
    <property type="match status" value="1"/>
</dbReference>
<proteinExistence type="predicted"/>
<dbReference type="GO" id="GO:0007166">
    <property type="term" value="P:cell surface receptor signaling pathway"/>
    <property type="evidence" value="ECO:0007669"/>
    <property type="project" value="InterPro"/>
</dbReference>
<dbReference type="PANTHER" id="PTHR47691">
    <property type="entry name" value="REGULATOR-RELATED"/>
    <property type="match status" value="1"/>
</dbReference>
<dbReference type="RefSeq" id="XP_007862639.1">
    <property type="nucleotide sequence ID" value="XM_007864448.1"/>
</dbReference>
<dbReference type="Pfam" id="PF20703">
    <property type="entry name" value="nSTAND1"/>
    <property type="match status" value="1"/>
</dbReference>
<dbReference type="OrthoDB" id="431454at2759"/>
<gene>
    <name evidence="2" type="ORF">GLOTRDRAFT_126028</name>
</gene>
<evidence type="ECO:0000313" key="3">
    <source>
        <dbReference type="Proteomes" id="UP000030669"/>
    </source>
</evidence>
<dbReference type="InterPro" id="IPR036537">
    <property type="entry name" value="Adaptor_Cbl_N_dom_sf"/>
</dbReference>
<dbReference type="PANTHER" id="PTHR47691:SF3">
    <property type="entry name" value="HTH-TYPE TRANSCRIPTIONAL REGULATOR RV0890C-RELATED"/>
    <property type="match status" value="1"/>
</dbReference>
<dbReference type="HOGENOM" id="CLU_006580_0_0_1"/>
<organism evidence="2 3">
    <name type="scientific">Gloeophyllum trabeum (strain ATCC 11539 / FP-39264 / Madison 617)</name>
    <name type="common">Brown rot fungus</name>
    <dbReference type="NCBI Taxonomy" id="670483"/>
    <lineage>
        <taxon>Eukaryota</taxon>
        <taxon>Fungi</taxon>
        <taxon>Dikarya</taxon>
        <taxon>Basidiomycota</taxon>
        <taxon>Agaricomycotina</taxon>
        <taxon>Agaricomycetes</taxon>
        <taxon>Gloeophyllales</taxon>
        <taxon>Gloeophyllaceae</taxon>
        <taxon>Gloeophyllum</taxon>
    </lineage>
</organism>
<dbReference type="EMBL" id="KB469297">
    <property type="protein sequence ID" value="EPQ59733.1"/>
    <property type="molecule type" value="Genomic_DNA"/>
</dbReference>
<dbReference type="Gene3D" id="1.20.930.20">
    <property type="entry name" value="Adaptor protein Cbl, N-terminal domain"/>
    <property type="match status" value="1"/>
</dbReference>
<dbReference type="AlphaFoldDB" id="S7QKG3"/>
<dbReference type="InterPro" id="IPR011990">
    <property type="entry name" value="TPR-like_helical_dom_sf"/>
</dbReference>
<dbReference type="InterPro" id="IPR027417">
    <property type="entry name" value="P-loop_NTPase"/>
</dbReference>
<sequence>MSSPRPEAERLGSRSVVLANLREALTVVANVADGGINVPFVKGAMQIAVQVIDAAELVRKNKEDCREVAAMAAQTMLNLIKPLQGKDEGDITEALRDQLGDLQLKLSEDEQVLDSSSILLSSTPPPMPAVFHGREGEVSDAVATILGTSCISPSHLAILGSGGMGKTSLALAILHHEQVKEHFKKHIYFVPCESATSPEQLVSHITSVLRVQKVKDQDILTCLDIFLRAVPELLLVLDNFETPYHNSENTQQIVEILGRIGCIPQVTIIVTMRGDSTPRGTLWGVPLYAGSLPPEASVKTFADISQKDAKDPKLSQLLAKIDHVPLAVTLVSNLAKVESVSNLLRQWERRKTAMLKDETGNAKDNNVEVSIEMSIQSKIVEAQTDALPLLAIISYLPDGLLDPYSEDTHPGTQKWGVMTSLMKGREDAVTALSRTGLVQKTVGGFNTLSPIRQYVLKQYPPSEEHLRILEAYYINLLCGSHPEHHSDIHHHLSVEAGNVMWLVKDRTQNQSPVPPGLLEAAYNMSSFLHKHFRYDEAIQMLLQALQGYEEIGDKHGVTGCLESLGDIFCMMSRYEEAALKLQEALQGYKEIGDTHGVAGYLWSLGVILKNAARYDEATEKLELSLEAYRSIGSERAKALCVWHLDEISRIKGGGGHTLS</sequence>
<dbReference type="SUPFAM" id="SSF48452">
    <property type="entry name" value="TPR-like"/>
    <property type="match status" value="1"/>
</dbReference>
<keyword evidence="3" id="KW-1185">Reference proteome</keyword>
<protein>
    <recommendedName>
        <fullName evidence="1">Novel STAND NTPase 1 domain-containing protein</fullName>
    </recommendedName>
</protein>
<dbReference type="Gene3D" id="3.40.50.300">
    <property type="entry name" value="P-loop containing nucleotide triphosphate hydrolases"/>
    <property type="match status" value="1"/>
</dbReference>
<dbReference type="SUPFAM" id="SSF52540">
    <property type="entry name" value="P-loop containing nucleoside triphosphate hydrolases"/>
    <property type="match status" value="1"/>
</dbReference>
<name>S7QKG3_GLOTA</name>
<feature type="domain" description="Novel STAND NTPase 1" evidence="1">
    <location>
        <begin position="129"/>
        <end position="278"/>
    </location>
</feature>
<dbReference type="GeneID" id="19301310"/>
<evidence type="ECO:0000259" key="1">
    <source>
        <dbReference type="Pfam" id="PF20703"/>
    </source>
</evidence>
<dbReference type="InterPro" id="IPR049052">
    <property type="entry name" value="nSTAND1"/>
</dbReference>
<dbReference type="CDD" id="cd21037">
    <property type="entry name" value="MLKL_NTD"/>
    <property type="match status" value="1"/>
</dbReference>